<dbReference type="GO" id="GO:1904047">
    <property type="term" value="F:S-adenosyl-L-methionine binding"/>
    <property type="evidence" value="ECO:0007669"/>
    <property type="project" value="TreeGrafter"/>
</dbReference>
<dbReference type="STRING" id="335973.SAMN04488693_12038"/>
<dbReference type="InterPro" id="IPR012327">
    <property type="entry name" value="MeTrfase_D12"/>
</dbReference>
<dbReference type="Proteomes" id="UP000199258">
    <property type="component" value="Unassembled WGS sequence"/>
</dbReference>
<reference evidence="4 5" key="1">
    <citation type="submission" date="2016-10" db="EMBL/GenBank/DDBJ databases">
        <authorList>
            <person name="de Groot N.N."/>
        </authorList>
    </citation>
    <scope>NUCLEOTIDE SEQUENCE [LARGE SCALE GENOMIC DNA]</scope>
    <source>
        <strain evidence="4 5">NP_1H</strain>
    </source>
</reference>
<dbReference type="GO" id="GO:0009307">
    <property type="term" value="P:DNA restriction-modification system"/>
    <property type="evidence" value="ECO:0007669"/>
    <property type="project" value="InterPro"/>
</dbReference>
<dbReference type="PRINTS" id="PR00505">
    <property type="entry name" value="D12N6MTFRASE"/>
</dbReference>
<dbReference type="EMBL" id="FNDT01000020">
    <property type="protein sequence ID" value="SDI72464.1"/>
    <property type="molecule type" value="Genomic_DNA"/>
</dbReference>
<evidence type="ECO:0000313" key="4">
    <source>
        <dbReference type="EMBL" id="SDI72464.1"/>
    </source>
</evidence>
<dbReference type="InterPro" id="IPR029063">
    <property type="entry name" value="SAM-dependent_MTases_sf"/>
</dbReference>
<dbReference type="GO" id="GO:0009007">
    <property type="term" value="F:site-specific DNA-methyltransferase (adenine-specific) activity"/>
    <property type="evidence" value="ECO:0007669"/>
    <property type="project" value="UniProtKB-EC"/>
</dbReference>
<evidence type="ECO:0000256" key="2">
    <source>
        <dbReference type="ARBA" id="ARBA00022679"/>
    </source>
</evidence>
<keyword evidence="5" id="KW-1185">Reference proteome</keyword>
<accession>A0A1G8MX40</accession>
<dbReference type="PIRSF" id="PIRSF000398">
    <property type="entry name" value="M_m6A_EcoRV"/>
    <property type="match status" value="1"/>
</dbReference>
<proteinExistence type="predicted"/>
<keyword evidence="1 4" id="KW-0489">Methyltransferase</keyword>
<organism evidence="4 5">
    <name type="scientific">Arthrobacter subterraneus</name>
    <dbReference type="NCBI Taxonomy" id="335973"/>
    <lineage>
        <taxon>Bacteria</taxon>
        <taxon>Bacillati</taxon>
        <taxon>Actinomycetota</taxon>
        <taxon>Actinomycetes</taxon>
        <taxon>Micrococcales</taxon>
        <taxon>Micrococcaceae</taxon>
        <taxon>Arthrobacter</taxon>
    </lineage>
</organism>
<dbReference type="GO" id="GO:0032259">
    <property type="term" value="P:methylation"/>
    <property type="evidence" value="ECO:0007669"/>
    <property type="project" value="UniProtKB-KW"/>
</dbReference>
<dbReference type="InterPro" id="IPR012263">
    <property type="entry name" value="M_m6A_EcoRV"/>
</dbReference>
<dbReference type="GO" id="GO:0043565">
    <property type="term" value="F:sequence-specific DNA binding"/>
    <property type="evidence" value="ECO:0007669"/>
    <property type="project" value="TreeGrafter"/>
</dbReference>
<evidence type="ECO:0000313" key="5">
    <source>
        <dbReference type="Proteomes" id="UP000199258"/>
    </source>
</evidence>
<dbReference type="PANTHER" id="PTHR30481:SF2">
    <property type="entry name" value="SITE-SPECIFIC DNA-METHYLTRANSFERASE (ADENINE-SPECIFIC)"/>
    <property type="match status" value="1"/>
</dbReference>
<gene>
    <name evidence="4" type="ORF">SAMN04488693_12038</name>
</gene>
<keyword evidence="3" id="KW-0949">S-adenosyl-L-methionine</keyword>
<name>A0A1G8MX40_9MICC</name>
<dbReference type="AlphaFoldDB" id="A0A1G8MX40"/>
<sequence>MPVTPSPLRYPGGKSALFDLTSQLLRDNQLNKRTYAEPFAGGAGLALRLLFEGAARRIVLNDLDAGIYSFWDAVLNDHERFIDTMRSTPITVEEWLVQREVHRAATEPSFELAFATFFLNRTNRSGVVKGGVIGGLDQQGAYKIDCRYNLEDLAAKIKRIGRYRDDIELFRHDGEDFLKEIDTRDRVVFFIDPPYYLKGSGLYTNFYVAADHQRLAASIHSLENPWLLTYDNTPEITRLYPRHRRHTFDLNYSVGVKRVGTELMVTSSHFSQISSSRLRCESPERVCIPLYGASSIRN</sequence>
<dbReference type="Gene3D" id="3.40.50.150">
    <property type="entry name" value="Vaccinia Virus protein VP39"/>
    <property type="match status" value="2"/>
</dbReference>
<dbReference type="SUPFAM" id="SSF53335">
    <property type="entry name" value="S-adenosyl-L-methionine-dependent methyltransferases"/>
    <property type="match status" value="1"/>
</dbReference>
<evidence type="ECO:0000256" key="3">
    <source>
        <dbReference type="ARBA" id="ARBA00022691"/>
    </source>
</evidence>
<dbReference type="GO" id="GO:0006298">
    <property type="term" value="P:mismatch repair"/>
    <property type="evidence" value="ECO:0007669"/>
    <property type="project" value="TreeGrafter"/>
</dbReference>
<dbReference type="RefSeq" id="WP_090587931.1">
    <property type="nucleotide sequence ID" value="NZ_FNDT01000020.1"/>
</dbReference>
<dbReference type="PANTHER" id="PTHR30481">
    <property type="entry name" value="DNA ADENINE METHYLASE"/>
    <property type="match status" value="1"/>
</dbReference>
<keyword evidence="2" id="KW-0808">Transferase</keyword>
<dbReference type="OrthoDB" id="9805629at2"/>
<evidence type="ECO:0000256" key="1">
    <source>
        <dbReference type="ARBA" id="ARBA00022603"/>
    </source>
</evidence>
<dbReference type="Pfam" id="PF02086">
    <property type="entry name" value="MethyltransfD12"/>
    <property type="match status" value="1"/>
</dbReference>
<protein>
    <submittedName>
        <fullName evidence="4">DNA adenine methylase</fullName>
    </submittedName>
</protein>